<proteinExistence type="inferred from homology"/>
<organism evidence="6 7">
    <name type="scientific">Bifiguratus adelaidae</name>
    <dbReference type="NCBI Taxonomy" id="1938954"/>
    <lineage>
        <taxon>Eukaryota</taxon>
        <taxon>Fungi</taxon>
        <taxon>Fungi incertae sedis</taxon>
        <taxon>Mucoromycota</taxon>
        <taxon>Mucoromycotina</taxon>
        <taxon>Endogonomycetes</taxon>
        <taxon>Endogonales</taxon>
        <taxon>Endogonales incertae sedis</taxon>
        <taxon>Bifiguratus</taxon>
    </lineage>
</organism>
<dbReference type="EMBL" id="MVBO01000009">
    <property type="protein sequence ID" value="OZJ05827.1"/>
    <property type="molecule type" value="Genomic_DNA"/>
</dbReference>
<keyword evidence="7" id="KW-1185">Reference proteome</keyword>
<keyword evidence="3" id="KW-0472">Membrane</keyword>
<evidence type="ECO:0000256" key="4">
    <source>
        <dbReference type="ARBA" id="ARBA00023288"/>
    </source>
</evidence>
<protein>
    <recommendedName>
        <fullName evidence="5">CYRIA/CYRIB Rac1 binding domain-containing protein</fullName>
    </recommendedName>
</protein>
<evidence type="ECO:0000313" key="6">
    <source>
        <dbReference type="EMBL" id="OZJ05827.1"/>
    </source>
</evidence>
<comment type="subcellular location">
    <subcellularLocation>
        <location evidence="1">Membrane</location>
        <topology evidence="1">Lipid-anchor</topology>
    </subcellularLocation>
</comment>
<dbReference type="PANTHER" id="PTHR12422">
    <property type="entry name" value="GH09096P"/>
    <property type="match status" value="1"/>
</dbReference>
<dbReference type="GO" id="GO:0016020">
    <property type="term" value="C:membrane"/>
    <property type="evidence" value="ECO:0007669"/>
    <property type="project" value="UniProtKB-SubCell"/>
</dbReference>
<comment type="similarity">
    <text evidence="2">Belongs to the CYRI family.</text>
</comment>
<dbReference type="Pfam" id="PF07159">
    <property type="entry name" value="CYRIA-B_Rac1-bd"/>
    <property type="match status" value="1"/>
</dbReference>
<keyword evidence="4" id="KW-0449">Lipoprotein</keyword>
<reference evidence="6 7" key="1">
    <citation type="journal article" date="2017" name="Mycologia">
        <title>Bifiguratus adelaidae, gen. et sp. nov., a new member of Mucoromycotina in endophytic and soil-dwelling habitats.</title>
        <authorList>
            <person name="Torres-Cruz T.J."/>
            <person name="Billingsley Tobias T.L."/>
            <person name="Almatruk M."/>
            <person name="Hesse C."/>
            <person name="Kuske C.R."/>
            <person name="Desiro A."/>
            <person name="Benucci G.M."/>
            <person name="Bonito G."/>
            <person name="Stajich J.E."/>
            <person name="Dunlap C."/>
            <person name="Arnold A.E."/>
            <person name="Porras-Alfaro A."/>
        </authorList>
    </citation>
    <scope>NUCLEOTIDE SEQUENCE [LARGE SCALE GENOMIC DNA]</scope>
    <source>
        <strain evidence="6 7">AZ0501</strain>
    </source>
</reference>
<name>A0A261Y5E8_9FUNG</name>
<sequence length="343" mass="38241">MGQLISNLTSVRGKDDSLVPDVGLDFENVLPTSAERPLYDEASRTLIAPTTQILSLLRSYKPASELIRRAIQDPSLDNEEAAWNALEPTVSAMRQYYLYSVSMKKIMPQLLLVLCEGDVGRNLQANPALSTLVASVLDFTFEFDYLKMCNATLQNDFSYYRRLLQRERHLQFKAQKTAVINGSQVSDLRATILEDDVANHISLFIAYPMPMLKSLIHTIADFVMERQLQKGVCDCLATLWAACYNSVAKARVKSPEAVAFRLKVMVVAIILYDHIDPQGAFSKRSPINIKSSVKAIQAVGTTSDRQMPRNSSASNLMSALRYNAKHLNDDSTPKAIRTVVMAS</sequence>
<feature type="domain" description="CYRIA/CYRIB Rac1 binding" evidence="5">
    <location>
        <begin position="21"/>
        <end position="337"/>
    </location>
</feature>
<accession>A0A261Y5E8</accession>
<dbReference type="Proteomes" id="UP000242875">
    <property type="component" value="Unassembled WGS sequence"/>
</dbReference>
<evidence type="ECO:0000256" key="2">
    <source>
        <dbReference type="ARBA" id="ARBA00005778"/>
    </source>
</evidence>
<dbReference type="InterPro" id="IPR009828">
    <property type="entry name" value="CYRIA/CYRIB_Rac1-bd"/>
</dbReference>
<dbReference type="AlphaFoldDB" id="A0A261Y5E8"/>
<evidence type="ECO:0000259" key="5">
    <source>
        <dbReference type="Pfam" id="PF07159"/>
    </source>
</evidence>
<evidence type="ECO:0000313" key="7">
    <source>
        <dbReference type="Proteomes" id="UP000242875"/>
    </source>
</evidence>
<gene>
    <name evidence="6" type="ORF">BZG36_00942</name>
</gene>
<comment type="caution">
    <text evidence="6">The sequence shown here is derived from an EMBL/GenBank/DDBJ whole genome shotgun (WGS) entry which is preliminary data.</text>
</comment>
<evidence type="ECO:0000256" key="1">
    <source>
        <dbReference type="ARBA" id="ARBA00004635"/>
    </source>
</evidence>
<dbReference type="OrthoDB" id="60973at2759"/>
<dbReference type="InterPro" id="IPR039789">
    <property type="entry name" value="CYRI"/>
</dbReference>
<dbReference type="GO" id="GO:0030833">
    <property type="term" value="P:regulation of actin filament polymerization"/>
    <property type="evidence" value="ECO:0007669"/>
    <property type="project" value="InterPro"/>
</dbReference>
<dbReference type="GO" id="GO:0031267">
    <property type="term" value="F:small GTPase binding"/>
    <property type="evidence" value="ECO:0007669"/>
    <property type="project" value="InterPro"/>
</dbReference>
<evidence type="ECO:0000256" key="3">
    <source>
        <dbReference type="ARBA" id="ARBA00023136"/>
    </source>
</evidence>